<proteinExistence type="predicted"/>
<accession>A0AAD7J5D1</accession>
<organism evidence="2 3">
    <name type="scientific">Mycena metata</name>
    <dbReference type="NCBI Taxonomy" id="1033252"/>
    <lineage>
        <taxon>Eukaryota</taxon>
        <taxon>Fungi</taxon>
        <taxon>Dikarya</taxon>
        <taxon>Basidiomycota</taxon>
        <taxon>Agaricomycotina</taxon>
        <taxon>Agaricomycetes</taxon>
        <taxon>Agaricomycetidae</taxon>
        <taxon>Agaricales</taxon>
        <taxon>Marasmiineae</taxon>
        <taxon>Mycenaceae</taxon>
        <taxon>Mycena</taxon>
    </lineage>
</organism>
<dbReference type="AlphaFoldDB" id="A0AAD7J5D1"/>
<feature type="chain" id="PRO_5041925058" evidence="1">
    <location>
        <begin position="20"/>
        <end position="143"/>
    </location>
</feature>
<dbReference type="Proteomes" id="UP001215598">
    <property type="component" value="Unassembled WGS sequence"/>
</dbReference>
<comment type="caution">
    <text evidence="2">The sequence shown here is derived from an EMBL/GenBank/DDBJ whole genome shotgun (WGS) entry which is preliminary data.</text>
</comment>
<evidence type="ECO:0000313" key="3">
    <source>
        <dbReference type="Proteomes" id="UP001215598"/>
    </source>
</evidence>
<dbReference type="EMBL" id="JARKIB010000046">
    <property type="protein sequence ID" value="KAJ7756552.1"/>
    <property type="molecule type" value="Genomic_DNA"/>
</dbReference>
<protein>
    <submittedName>
        <fullName evidence="2">Uncharacterized protein</fullName>
    </submittedName>
</protein>
<evidence type="ECO:0000256" key="1">
    <source>
        <dbReference type="SAM" id="SignalP"/>
    </source>
</evidence>
<sequence>MRGVKDQSISMLAIALVLAGFGSEIGPNLNRTELNAAFRFNVRVGAEPNAKFSEFFQLICHFWRYFHRFTLGYILPQPKPGTASGLAMILTSCVVEFSTLRFVTTVSREIWWIHNCNTYMPSCNKFQLPEKADFSSRSNAFER</sequence>
<reference evidence="2" key="1">
    <citation type="submission" date="2023-03" db="EMBL/GenBank/DDBJ databases">
        <title>Massive genome expansion in bonnet fungi (Mycena s.s.) driven by repeated elements and novel gene families across ecological guilds.</title>
        <authorList>
            <consortium name="Lawrence Berkeley National Laboratory"/>
            <person name="Harder C.B."/>
            <person name="Miyauchi S."/>
            <person name="Viragh M."/>
            <person name="Kuo A."/>
            <person name="Thoen E."/>
            <person name="Andreopoulos B."/>
            <person name="Lu D."/>
            <person name="Skrede I."/>
            <person name="Drula E."/>
            <person name="Henrissat B."/>
            <person name="Morin E."/>
            <person name="Kohler A."/>
            <person name="Barry K."/>
            <person name="LaButti K."/>
            <person name="Morin E."/>
            <person name="Salamov A."/>
            <person name="Lipzen A."/>
            <person name="Mereny Z."/>
            <person name="Hegedus B."/>
            <person name="Baldrian P."/>
            <person name="Stursova M."/>
            <person name="Weitz H."/>
            <person name="Taylor A."/>
            <person name="Grigoriev I.V."/>
            <person name="Nagy L.G."/>
            <person name="Martin F."/>
            <person name="Kauserud H."/>
        </authorList>
    </citation>
    <scope>NUCLEOTIDE SEQUENCE</scope>
    <source>
        <strain evidence="2">CBHHK182m</strain>
    </source>
</reference>
<keyword evidence="1" id="KW-0732">Signal</keyword>
<gene>
    <name evidence="2" type="ORF">B0H16DRAFT_1538381</name>
</gene>
<keyword evidence="3" id="KW-1185">Reference proteome</keyword>
<name>A0AAD7J5D1_9AGAR</name>
<feature type="signal peptide" evidence="1">
    <location>
        <begin position="1"/>
        <end position="19"/>
    </location>
</feature>
<evidence type="ECO:0000313" key="2">
    <source>
        <dbReference type="EMBL" id="KAJ7756552.1"/>
    </source>
</evidence>